<keyword evidence="1" id="KW-0472">Membrane</keyword>
<evidence type="ECO:0000256" key="1">
    <source>
        <dbReference type="SAM" id="Phobius"/>
    </source>
</evidence>
<protein>
    <submittedName>
        <fullName evidence="2">Uncharacterized protein</fullName>
    </submittedName>
</protein>
<dbReference type="HOGENOM" id="CLU_3190923_0_0_6"/>
<accession>A0A0U1R0M4</accession>
<dbReference type="Proteomes" id="UP000002412">
    <property type="component" value="Chromosome"/>
</dbReference>
<dbReference type="AlphaFoldDB" id="A0A0U1R0M4"/>
<evidence type="ECO:0000313" key="3">
    <source>
        <dbReference type="Proteomes" id="UP000002412"/>
    </source>
</evidence>
<proteinExistence type="predicted"/>
<keyword evidence="1" id="KW-0812">Transmembrane</keyword>
<feature type="transmembrane region" description="Helical" evidence="1">
    <location>
        <begin position="6"/>
        <end position="29"/>
    </location>
</feature>
<name>A0A0U1R0M4_YERP3</name>
<gene>
    <name evidence="2" type="ordered locus">YpsIP31758_1291</name>
</gene>
<keyword evidence="1" id="KW-1133">Transmembrane helix</keyword>
<dbReference type="KEGG" id="ypi:YpsIP31758_1291"/>
<evidence type="ECO:0000313" key="2">
    <source>
        <dbReference type="EMBL" id="ABS48678.1"/>
    </source>
</evidence>
<organism evidence="2 3">
    <name type="scientific">Yersinia pseudotuberculosis serotype O:1b (strain IP 31758)</name>
    <dbReference type="NCBI Taxonomy" id="349747"/>
    <lineage>
        <taxon>Bacteria</taxon>
        <taxon>Pseudomonadati</taxon>
        <taxon>Pseudomonadota</taxon>
        <taxon>Gammaproteobacteria</taxon>
        <taxon>Enterobacterales</taxon>
        <taxon>Yersiniaceae</taxon>
        <taxon>Yersinia</taxon>
    </lineage>
</organism>
<dbReference type="EMBL" id="CP000720">
    <property type="protein sequence ID" value="ABS48678.1"/>
    <property type="molecule type" value="Genomic_DNA"/>
</dbReference>
<reference evidence="2 3" key="1">
    <citation type="journal article" date="2007" name="PLoS Genet.">
        <title>The complete genome sequence of Yersinia pseudotuberculosis IP31758, the causative agent of Far East scarlet-like fever.</title>
        <authorList>
            <person name="Eppinger M."/>
            <person name="Rosovitz M.J."/>
            <person name="Fricke W.F."/>
            <person name="Rasko D.A."/>
            <person name="Kokorina G."/>
            <person name="Fayolle C."/>
            <person name="Lindler L.E."/>
            <person name="Carniel E."/>
            <person name="Ravel J."/>
        </authorList>
    </citation>
    <scope>NUCLEOTIDE SEQUENCE [LARGE SCALE GENOMIC DNA]</scope>
    <source>
        <strain evidence="2 3">IP 31758</strain>
    </source>
</reference>
<sequence>MLLSLGRYLSALILFLSLHYSLFPLYFALSQGNFNRFSYDIQRNQY</sequence>